<sequence length="266" mass="31348">MENSNDNNGMALVTTKDTTGNKVTDFEWYRTCVNCRVSTAGGNKVKIFSCAGCKTEYYCSRECQKADWRKHKSRCEIVRGFINEANKLRLARPSTGRTDYPPPAQIYDEWRAWRKHFHDSSFAAMVNGFRQTCGNNPKKWHYHFIRITMRRLPGKLNDRPPWARFELTHFDMHSVIEFCVPTFRLMDCNLGVGKYNPETDEWVKWEDRYGQFLVETTCPLLEDMDVPMSACDMTFMKDEFDEVGDVPNWREYFFQHVESECAKWSK</sequence>
<feature type="domain" description="MYND-type" evidence="5">
    <location>
        <begin position="32"/>
        <end position="75"/>
    </location>
</feature>
<keyword evidence="7" id="KW-1185">Reference proteome</keyword>
<keyword evidence="1" id="KW-0479">Metal-binding</keyword>
<evidence type="ECO:0000313" key="6">
    <source>
        <dbReference type="EMBL" id="KAK7690517.1"/>
    </source>
</evidence>
<organism evidence="6 7">
    <name type="scientific">Cerrena zonata</name>
    <dbReference type="NCBI Taxonomy" id="2478898"/>
    <lineage>
        <taxon>Eukaryota</taxon>
        <taxon>Fungi</taxon>
        <taxon>Dikarya</taxon>
        <taxon>Basidiomycota</taxon>
        <taxon>Agaricomycotina</taxon>
        <taxon>Agaricomycetes</taxon>
        <taxon>Polyporales</taxon>
        <taxon>Cerrenaceae</taxon>
        <taxon>Cerrena</taxon>
    </lineage>
</organism>
<protein>
    <recommendedName>
        <fullName evidence="5">MYND-type domain-containing protein</fullName>
    </recommendedName>
</protein>
<dbReference type="PROSITE" id="PS01360">
    <property type="entry name" value="ZF_MYND_1"/>
    <property type="match status" value="1"/>
</dbReference>
<evidence type="ECO:0000256" key="2">
    <source>
        <dbReference type="ARBA" id="ARBA00022771"/>
    </source>
</evidence>
<evidence type="ECO:0000256" key="1">
    <source>
        <dbReference type="ARBA" id="ARBA00022723"/>
    </source>
</evidence>
<dbReference type="Proteomes" id="UP001385951">
    <property type="component" value="Unassembled WGS sequence"/>
</dbReference>
<name>A0AAW0GDK1_9APHY</name>
<dbReference type="SUPFAM" id="SSF144232">
    <property type="entry name" value="HIT/MYND zinc finger-like"/>
    <property type="match status" value="1"/>
</dbReference>
<comment type="caution">
    <text evidence="6">The sequence shown here is derived from an EMBL/GenBank/DDBJ whole genome shotgun (WGS) entry which is preliminary data.</text>
</comment>
<dbReference type="AlphaFoldDB" id="A0AAW0GDK1"/>
<gene>
    <name evidence="6" type="ORF">QCA50_005615</name>
</gene>
<proteinExistence type="predicted"/>
<reference evidence="6 7" key="1">
    <citation type="submission" date="2022-09" db="EMBL/GenBank/DDBJ databases">
        <authorList>
            <person name="Palmer J.M."/>
        </authorList>
    </citation>
    <scope>NUCLEOTIDE SEQUENCE [LARGE SCALE GENOMIC DNA]</scope>
    <source>
        <strain evidence="6 7">DSM 7382</strain>
    </source>
</reference>
<keyword evidence="2 4" id="KW-0863">Zinc-finger</keyword>
<dbReference type="PROSITE" id="PS50865">
    <property type="entry name" value="ZF_MYND_2"/>
    <property type="match status" value="1"/>
</dbReference>
<dbReference type="EMBL" id="JASBNA010000006">
    <property type="protein sequence ID" value="KAK7690517.1"/>
    <property type="molecule type" value="Genomic_DNA"/>
</dbReference>
<dbReference type="InterPro" id="IPR002893">
    <property type="entry name" value="Znf_MYND"/>
</dbReference>
<evidence type="ECO:0000256" key="4">
    <source>
        <dbReference type="PROSITE-ProRule" id="PRU00134"/>
    </source>
</evidence>
<accession>A0AAW0GDK1</accession>
<keyword evidence="3" id="KW-0862">Zinc</keyword>
<dbReference type="Gene3D" id="6.10.140.2220">
    <property type="match status" value="1"/>
</dbReference>
<dbReference type="Pfam" id="PF01753">
    <property type="entry name" value="zf-MYND"/>
    <property type="match status" value="1"/>
</dbReference>
<evidence type="ECO:0000313" key="7">
    <source>
        <dbReference type="Proteomes" id="UP001385951"/>
    </source>
</evidence>
<evidence type="ECO:0000259" key="5">
    <source>
        <dbReference type="PROSITE" id="PS50865"/>
    </source>
</evidence>
<evidence type="ECO:0000256" key="3">
    <source>
        <dbReference type="ARBA" id="ARBA00022833"/>
    </source>
</evidence>
<dbReference type="GO" id="GO:0008270">
    <property type="term" value="F:zinc ion binding"/>
    <property type="evidence" value="ECO:0007669"/>
    <property type="project" value="UniProtKB-KW"/>
</dbReference>